<dbReference type="SMART" id="SM00345">
    <property type="entry name" value="HTH_GNTR"/>
    <property type="match status" value="1"/>
</dbReference>
<evidence type="ECO:0000313" key="5">
    <source>
        <dbReference type="EMBL" id="MDV0442100.1"/>
    </source>
</evidence>
<dbReference type="Pfam" id="PF00392">
    <property type="entry name" value="GntR"/>
    <property type="match status" value="1"/>
</dbReference>
<comment type="caution">
    <text evidence="5">The sequence shown here is derived from an EMBL/GenBank/DDBJ whole genome shotgun (WGS) entry which is preliminary data.</text>
</comment>
<evidence type="ECO:0000256" key="2">
    <source>
        <dbReference type="ARBA" id="ARBA00023125"/>
    </source>
</evidence>
<gene>
    <name evidence="5" type="primary">ytrA</name>
    <name evidence="5" type="ORF">McpAg1_13250</name>
</gene>
<keyword evidence="3" id="KW-0804">Transcription</keyword>
<accession>A0AAE4SC21</accession>
<dbReference type="GO" id="GO:0003700">
    <property type="term" value="F:DNA-binding transcription factor activity"/>
    <property type="evidence" value="ECO:0007669"/>
    <property type="project" value="InterPro"/>
</dbReference>
<dbReference type="GO" id="GO:0003677">
    <property type="term" value="F:DNA binding"/>
    <property type="evidence" value="ECO:0007669"/>
    <property type="project" value="UniProtKB-KW"/>
</dbReference>
<evidence type="ECO:0000256" key="1">
    <source>
        <dbReference type="ARBA" id="ARBA00023015"/>
    </source>
</evidence>
<protein>
    <submittedName>
        <fullName evidence="5">HTH-type transcriptional repressor YtrA</fullName>
    </submittedName>
</protein>
<keyword evidence="2" id="KW-0238">DNA-binding</keyword>
<keyword evidence="6" id="KW-1185">Reference proteome</keyword>
<sequence length="130" mass="14580">MTQEVLVNIIISNASDKPIYEQITSQIKRMIISGELPEGSALPSMRLLAKELRISVITTKRAYTDLERDGFIETVTGKGSFVAGSNLEIIKEEQMRLCEEHLQKAVDTALQSGITYEELTEMLELLYNGE</sequence>
<evidence type="ECO:0000256" key="3">
    <source>
        <dbReference type="ARBA" id="ARBA00023163"/>
    </source>
</evidence>
<dbReference type="PROSITE" id="PS50949">
    <property type="entry name" value="HTH_GNTR"/>
    <property type="match status" value="1"/>
</dbReference>
<evidence type="ECO:0000259" key="4">
    <source>
        <dbReference type="PROSITE" id="PS50949"/>
    </source>
</evidence>
<dbReference type="AlphaFoldDB" id="A0AAE4SC21"/>
<name>A0AAE4SC21_9EURY</name>
<proteinExistence type="predicted"/>
<dbReference type="CDD" id="cd07377">
    <property type="entry name" value="WHTH_GntR"/>
    <property type="match status" value="1"/>
</dbReference>
<dbReference type="Proteomes" id="UP001273136">
    <property type="component" value="Unassembled WGS sequence"/>
</dbReference>
<dbReference type="InterPro" id="IPR036388">
    <property type="entry name" value="WH-like_DNA-bd_sf"/>
</dbReference>
<dbReference type="InterPro" id="IPR036390">
    <property type="entry name" value="WH_DNA-bd_sf"/>
</dbReference>
<reference evidence="5" key="1">
    <citation type="submission" date="2023-06" db="EMBL/GenBank/DDBJ databases">
        <title>Genome sequence of Methancorpusculaceae sp. Ag1.</title>
        <authorList>
            <person name="Protasov E."/>
            <person name="Platt K."/>
            <person name="Poehlein A."/>
            <person name="Daniel R."/>
            <person name="Brune A."/>
        </authorList>
    </citation>
    <scope>NUCLEOTIDE SEQUENCE</scope>
    <source>
        <strain evidence="5">Ag1</strain>
    </source>
</reference>
<dbReference type="InterPro" id="IPR000524">
    <property type="entry name" value="Tscrpt_reg_HTH_GntR"/>
</dbReference>
<dbReference type="PANTHER" id="PTHR38445">
    <property type="entry name" value="HTH-TYPE TRANSCRIPTIONAL REPRESSOR YTRA"/>
    <property type="match status" value="1"/>
</dbReference>
<organism evidence="5 6">
    <name type="scientific">Methanorbis furvi</name>
    <dbReference type="NCBI Taxonomy" id="3028299"/>
    <lineage>
        <taxon>Archaea</taxon>
        <taxon>Methanobacteriati</taxon>
        <taxon>Methanobacteriota</taxon>
        <taxon>Stenosarchaea group</taxon>
        <taxon>Methanomicrobia</taxon>
        <taxon>Methanomicrobiales</taxon>
        <taxon>Methanocorpusculaceae</taxon>
        <taxon>Methanorbis</taxon>
    </lineage>
</organism>
<evidence type="ECO:0000313" key="6">
    <source>
        <dbReference type="Proteomes" id="UP001273136"/>
    </source>
</evidence>
<dbReference type="SUPFAM" id="SSF46785">
    <property type="entry name" value="Winged helix' DNA-binding domain"/>
    <property type="match status" value="1"/>
</dbReference>
<dbReference type="Gene3D" id="1.10.10.10">
    <property type="entry name" value="Winged helix-like DNA-binding domain superfamily/Winged helix DNA-binding domain"/>
    <property type="match status" value="1"/>
</dbReference>
<dbReference type="PANTHER" id="PTHR38445:SF7">
    <property type="entry name" value="GNTR-FAMILY TRANSCRIPTIONAL REGULATOR"/>
    <property type="match status" value="1"/>
</dbReference>
<feature type="domain" description="HTH gntR-type" evidence="4">
    <location>
        <begin position="17"/>
        <end position="85"/>
    </location>
</feature>
<keyword evidence="1" id="KW-0805">Transcription regulation</keyword>
<dbReference type="EMBL" id="JAWDKA010000006">
    <property type="protein sequence ID" value="MDV0442100.1"/>
    <property type="molecule type" value="Genomic_DNA"/>
</dbReference>